<sequence length="239" mass="25022">MDDDVFALVLQRIPYLGGIVFFLQRAGRAVDNALAAAHAGDVAEFSVKGAADVGVKSAVVDADDAGCLGGAGADTAPAENTFVVVAHEVVGRGIELDARICAVKTMLDFHAVLPAEDLQLALAAARTAQASPVVVGEDELESGAAGFLHLEAVGGDLQPFRNGVNTGRNKAARALYFDHADAASADLVDLFEVAEGGNVEARLPCCLQNGIIFRHGNRHAVNFHIDSFHHFSPTLLQSR</sequence>
<organism evidence="1 2">
    <name type="scientific">[Clostridium] methylpentosum DSM 5476</name>
    <dbReference type="NCBI Taxonomy" id="537013"/>
    <lineage>
        <taxon>Bacteria</taxon>
        <taxon>Bacillati</taxon>
        <taxon>Bacillota</taxon>
        <taxon>Clostridia</taxon>
        <taxon>Eubacteriales</taxon>
        <taxon>Oscillospiraceae</taxon>
        <taxon>Oscillospiraceae incertae sedis</taxon>
    </lineage>
</organism>
<dbReference type="EMBL" id="ACEC01000002">
    <property type="protein sequence ID" value="EEG32320.1"/>
    <property type="molecule type" value="Genomic_DNA"/>
</dbReference>
<dbReference type="AlphaFoldDB" id="C0E886"/>
<dbReference type="Proteomes" id="UP000003340">
    <property type="component" value="Unassembled WGS sequence"/>
</dbReference>
<reference evidence="1 2" key="1">
    <citation type="submission" date="2009-01" db="EMBL/GenBank/DDBJ databases">
        <authorList>
            <person name="Fulton L."/>
            <person name="Clifton S."/>
            <person name="Fulton B."/>
            <person name="Xu J."/>
            <person name="Minx P."/>
            <person name="Pepin K.H."/>
            <person name="Johnson M."/>
            <person name="Bhonagiri V."/>
            <person name="Nash W.E."/>
            <person name="Mardis E.R."/>
            <person name="Wilson R.K."/>
        </authorList>
    </citation>
    <scope>NUCLEOTIDE SEQUENCE [LARGE SCALE GENOMIC DNA]</scope>
    <source>
        <strain evidence="1 2">DSM 5476</strain>
    </source>
</reference>
<accession>C0E886</accession>
<comment type="caution">
    <text evidence="1">The sequence shown here is derived from an EMBL/GenBank/DDBJ whole genome shotgun (WGS) entry which is preliminary data.</text>
</comment>
<protein>
    <submittedName>
        <fullName evidence="1">Uncharacterized protein</fullName>
    </submittedName>
</protein>
<name>C0E886_9FIRM</name>
<dbReference type="STRING" id="537013.CLOSTMETH_00058"/>
<proteinExistence type="predicted"/>
<reference evidence="1 2" key="2">
    <citation type="submission" date="2009-02" db="EMBL/GenBank/DDBJ databases">
        <title>Draft genome sequence of Clostridium methylpentosum (DSM 5476).</title>
        <authorList>
            <person name="Sudarsanam P."/>
            <person name="Ley R."/>
            <person name="Guruge J."/>
            <person name="Turnbaugh P.J."/>
            <person name="Mahowald M."/>
            <person name="Liep D."/>
            <person name="Gordon J."/>
        </authorList>
    </citation>
    <scope>NUCLEOTIDE SEQUENCE [LARGE SCALE GENOMIC DNA]</scope>
    <source>
        <strain evidence="1 2">DSM 5476</strain>
    </source>
</reference>
<evidence type="ECO:0000313" key="2">
    <source>
        <dbReference type="Proteomes" id="UP000003340"/>
    </source>
</evidence>
<keyword evidence="2" id="KW-1185">Reference proteome</keyword>
<evidence type="ECO:0000313" key="1">
    <source>
        <dbReference type="EMBL" id="EEG32320.1"/>
    </source>
</evidence>
<dbReference type="HOGENOM" id="CLU_1159519_0_0_9"/>
<gene>
    <name evidence="1" type="ORF">CLOSTMETH_00058</name>
</gene>